<dbReference type="Gene3D" id="2.120.10.30">
    <property type="entry name" value="TolB, C-terminal domain"/>
    <property type="match status" value="1"/>
</dbReference>
<dbReference type="EMBL" id="CP159534">
    <property type="protein sequence ID" value="XCJ74981.1"/>
    <property type="molecule type" value="Genomic_DNA"/>
</dbReference>
<accession>A0AAU8J204</accession>
<dbReference type="PANTHER" id="PTHR47572:SF4">
    <property type="entry name" value="LACTONASE DRP35"/>
    <property type="match status" value="1"/>
</dbReference>
<dbReference type="GO" id="GO:0016787">
    <property type="term" value="F:hydrolase activity"/>
    <property type="evidence" value="ECO:0007669"/>
    <property type="project" value="UniProtKB-KW"/>
</dbReference>
<name>A0AAU8J204_9ACTN</name>
<dbReference type="InterPro" id="IPR051262">
    <property type="entry name" value="SMP-30/CGR1_Lactonase"/>
</dbReference>
<dbReference type="RefSeq" id="WP_353946417.1">
    <property type="nucleotide sequence ID" value="NZ_CP159534.1"/>
</dbReference>
<comment type="similarity">
    <text evidence="1">Belongs to the SMP-30/CGR1 family.</text>
</comment>
<proteinExistence type="inferred from homology"/>
<organism evidence="4">
    <name type="scientific">Streptomyces tabacisoli</name>
    <dbReference type="NCBI Taxonomy" id="3156398"/>
    <lineage>
        <taxon>Bacteria</taxon>
        <taxon>Bacillati</taxon>
        <taxon>Actinomycetota</taxon>
        <taxon>Actinomycetes</taxon>
        <taxon>Kitasatosporales</taxon>
        <taxon>Streptomycetaceae</taxon>
        <taxon>Streptomyces</taxon>
    </lineage>
</organism>
<dbReference type="InterPro" id="IPR011042">
    <property type="entry name" value="6-blade_b-propeller_TolB-like"/>
</dbReference>
<evidence type="ECO:0000313" key="4">
    <source>
        <dbReference type="EMBL" id="XCJ74981.1"/>
    </source>
</evidence>
<reference evidence="4" key="1">
    <citation type="submission" date="2024-06" db="EMBL/GenBank/DDBJ databases">
        <title>Streptomyces sp. strain HUAS MG91 genome sequences.</title>
        <authorList>
            <person name="Mo P."/>
        </authorList>
    </citation>
    <scope>NUCLEOTIDE SEQUENCE</scope>
    <source>
        <strain evidence="4">HUAS MG91</strain>
    </source>
</reference>
<dbReference type="InterPro" id="IPR013658">
    <property type="entry name" value="SGL"/>
</dbReference>
<sequence>MPRELRATTGRVGRLRLRGSGDRARSAAPLAFAGTLLLLVTALSGCGQEKAGDAGSTGAQQDGTTVARKFLTVNDTPGAGLEGPCFDRSNRYLFVTEGNRVVRIEVATKKVSTFYTAEKGMVLNDCAIHADGRLFVGDLGVGGAGRILAIAADGSSARPVLTSFHGKHIHPNGMEFDRDGNLYWNDFKGNAVDKSGSVMRTTADLTSTKKIVDGLAWPNGISLTPDGTRLWVSEMLENRLLQIDLTPDGTAVQTLGAIGGGVRVVTRFSGGLGPDSLKVDADGNVYQALCGTGRVRIIDSAGNRVKDVVVPGLREGRALDRQGVVIMPGTRRAFMVGSGTDGATVQEFKALDTDRWRFSHL</sequence>
<dbReference type="SUPFAM" id="SSF63829">
    <property type="entry name" value="Calcium-dependent phosphotriesterase"/>
    <property type="match status" value="1"/>
</dbReference>
<dbReference type="AlphaFoldDB" id="A0AAU8J204"/>
<protein>
    <submittedName>
        <fullName evidence="4">SMP-30/gluconolactonase/LRE family protein</fullName>
    </submittedName>
</protein>
<keyword evidence="2" id="KW-0378">Hydrolase</keyword>
<dbReference type="KEGG" id="stac:ABII15_35670"/>
<evidence type="ECO:0000256" key="2">
    <source>
        <dbReference type="ARBA" id="ARBA00022801"/>
    </source>
</evidence>
<feature type="domain" description="SMP-30/Gluconolactonase/LRE-like region" evidence="3">
    <location>
        <begin position="151"/>
        <end position="311"/>
    </location>
</feature>
<gene>
    <name evidence="4" type="ORF">ABII15_35670</name>
</gene>
<evidence type="ECO:0000256" key="1">
    <source>
        <dbReference type="ARBA" id="ARBA00008853"/>
    </source>
</evidence>
<dbReference type="PANTHER" id="PTHR47572">
    <property type="entry name" value="LIPOPROTEIN-RELATED"/>
    <property type="match status" value="1"/>
</dbReference>
<dbReference type="Pfam" id="PF08450">
    <property type="entry name" value="SGL"/>
    <property type="match status" value="1"/>
</dbReference>
<evidence type="ECO:0000259" key="3">
    <source>
        <dbReference type="Pfam" id="PF08450"/>
    </source>
</evidence>